<feature type="domain" description="HTH cro/C1-type" evidence="1">
    <location>
        <begin position="18"/>
        <end position="72"/>
    </location>
</feature>
<protein>
    <submittedName>
        <fullName evidence="2">Helix-turn-helix domain-containing protein</fullName>
    </submittedName>
</protein>
<accession>A0A1G8VU40</accession>
<dbReference type="InterPro" id="IPR043917">
    <property type="entry name" value="DUF5753"/>
</dbReference>
<evidence type="ECO:0000313" key="2">
    <source>
        <dbReference type="EMBL" id="SDJ69347.1"/>
    </source>
</evidence>
<dbReference type="SUPFAM" id="SSF47413">
    <property type="entry name" value="lambda repressor-like DNA-binding domains"/>
    <property type="match status" value="1"/>
</dbReference>
<keyword evidence="3" id="KW-1185">Reference proteome</keyword>
<dbReference type="InterPro" id="IPR010982">
    <property type="entry name" value="Lambda_DNA-bd_dom_sf"/>
</dbReference>
<evidence type="ECO:0000259" key="1">
    <source>
        <dbReference type="PROSITE" id="PS50943"/>
    </source>
</evidence>
<dbReference type="RefSeq" id="WP_092625612.1">
    <property type="nucleotide sequence ID" value="NZ_FNFM01000001.1"/>
</dbReference>
<dbReference type="Gene3D" id="1.10.260.40">
    <property type="entry name" value="lambda repressor-like DNA-binding domains"/>
    <property type="match status" value="1"/>
</dbReference>
<dbReference type="Proteomes" id="UP000199213">
    <property type="component" value="Unassembled WGS sequence"/>
</dbReference>
<dbReference type="SMART" id="SM00530">
    <property type="entry name" value="HTH_XRE"/>
    <property type="match status" value="1"/>
</dbReference>
<dbReference type="PROSITE" id="PS50943">
    <property type="entry name" value="HTH_CROC1"/>
    <property type="match status" value="1"/>
</dbReference>
<evidence type="ECO:0000313" key="3">
    <source>
        <dbReference type="Proteomes" id="UP000199213"/>
    </source>
</evidence>
<dbReference type="InterPro" id="IPR001387">
    <property type="entry name" value="Cro/C1-type_HTH"/>
</dbReference>
<dbReference type="CDD" id="cd00093">
    <property type="entry name" value="HTH_XRE"/>
    <property type="match status" value="1"/>
</dbReference>
<name>A0A1G8VU40_ACTMZ</name>
<organism evidence="2 3">
    <name type="scientific">Actinopolyspora mzabensis</name>
    <dbReference type="NCBI Taxonomy" id="995066"/>
    <lineage>
        <taxon>Bacteria</taxon>
        <taxon>Bacillati</taxon>
        <taxon>Actinomycetota</taxon>
        <taxon>Actinomycetes</taxon>
        <taxon>Actinopolysporales</taxon>
        <taxon>Actinopolysporaceae</taxon>
        <taxon>Actinopolyspora</taxon>
    </lineage>
</organism>
<reference evidence="3" key="1">
    <citation type="submission" date="2016-10" db="EMBL/GenBank/DDBJ databases">
        <authorList>
            <person name="Varghese N."/>
            <person name="Submissions S."/>
        </authorList>
    </citation>
    <scope>NUCLEOTIDE SEQUENCE [LARGE SCALE GENOMIC DNA]</scope>
    <source>
        <strain evidence="3">DSM 45460</strain>
    </source>
</reference>
<gene>
    <name evidence="2" type="ORF">SAMN04487820_101320</name>
</gene>
<dbReference type="AlphaFoldDB" id="A0A1G8VU40"/>
<dbReference type="Pfam" id="PF13560">
    <property type="entry name" value="HTH_31"/>
    <property type="match status" value="1"/>
</dbReference>
<dbReference type="EMBL" id="FNFM01000001">
    <property type="protein sequence ID" value="SDJ69347.1"/>
    <property type="molecule type" value="Genomic_DNA"/>
</dbReference>
<dbReference type="OrthoDB" id="4966777at2"/>
<dbReference type="Pfam" id="PF19054">
    <property type="entry name" value="DUF5753"/>
    <property type="match status" value="1"/>
</dbReference>
<dbReference type="GO" id="GO:0003677">
    <property type="term" value="F:DNA binding"/>
    <property type="evidence" value="ECO:0007669"/>
    <property type="project" value="InterPro"/>
</dbReference>
<sequence>MLEPDTEQRDRRSLAETLRQLRDAAGLSGERLAVRTAMSQSKISRIESGRIVPTVADTERIMRALDVPRETREELLSLARAANIEYTSLRSSARVGIWRRQAEIKSLVDSSSVVRQFLPAAPSGLLQTREYARAALTPGVEGRPARDIERAVRARLERQGALHDESRRFRFLLTVQAVRTKRAEPDVMVDQLHHMIEVANLRNVELAVLPDDALVRASPLNVFVVYDDRLVTAELFSGSVALRDHRDVTYHLNLFAHFREHALFGAEARQLLLSIAEEYRGA</sequence>
<proteinExistence type="predicted"/>